<evidence type="ECO:0000256" key="16">
    <source>
        <dbReference type="ARBA" id="ARBA00048336"/>
    </source>
</evidence>
<sequence length="530" mass="59817">MVDEELGNACEYIPGRFYFASLRSKPKSNASTHYFCIDDDLVYENFYADFGPLNLSMLYRYCQKVNRKLKTPSLARKKIIHYTSFDSRKRANAACLIGCYSVIYLNKSPDEAYSPLISGCNPPYLPFRDASYGGCTYNLTILDVLNGLHKAMKLNFFNFETFDPEEYEHYERVENGDFNWIIPGKFLAFAGPHDRSGIENGYPLHSPESYFEYFKKHNISTVIRLNKKLYDAKRFKNGGFGHYDLFFTDGSIPNDSIIKRFLTITENISGAAAVHCKAGLGRTGSLIACFMMKHYRFTAAECIAWIRLCRPGSIIGPQQHFLEEKQTTMWIEGDIYKSRANKHSFESSHPTKSSVDNILNGVDAISLRDQDYNMILSRKDPKPVSRSTHRHHMSESLELNNNQNLAEYLGNIHHTRNSTTTAVQSRDQTTSSRDEQVTQGDELRRLKGSRGLKTAPATSNTKLLSKDDSGILTRSQTQALRSRAANSLPRSGVSRAATSTHILRSRLPASSTGKRTLSLGTQSLTITTAK</sequence>
<dbReference type="Gene3D" id="3.90.190.10">
    <property type="entry name" value="Protein tyrosine phosphatase superfamily"/>
    <property type="match status" value="2"/>
</dbReference>
<feature type="compositionally biased region" description="Polar residues" evidence="17">
    <location>
        <begin position="417"/>
        <end position="431"/>
    </location>
</feature>
<protein>
    <recommendedName>
        <fullName evidence="22">Protein-tyrosine-phosphatase</fullName>
    </recommendedName>
</protein>
<feature type="region of interest" description="Disordered" evidence="17">
    <location>
        <begin position="378"/>
        <end position="401"/>
    </location>
</feature>
<dbReference type="InterPro" id="IPR044506">
    <property type="entry name" value="CDC14_C"/>
</dbReference>
<dbReference type="Pfam" id="PF22785">
    <property type="entry name" value="Tc-R-P"/>
    <property type="match status" value="1"/>
</dbReference>
<evidence type="ECO:0000256" key="14">
    <source>
        <dbReference type="ARBA" id="ARBA00037822"/>
    </source>
</evidence>
<dbReference type="GeneID" id="136800088"/>
<keyword evidence="7" id="KW-0132">Cell division</keyword>
<dbReference type="InterPro" id="IPR050561">
    <property type="entry name" value="PTP"/>
</dbReference>
<evidence type="ECO:0000256" key="12">
    <source>
        <dbReference type="ARBA" id="ARBA00023273"/>
    </source>
</evidence>
<keyword evidence="6" id="KW-0597">Phosphoprotein</keyword>
<feature type="domain" description="Tyrosine-protein phosphatase" evidence="18">
    <location>
        <begin position="177"/>
        <end position="334"/>
    </location>
</feature>
<dbReference type="EnsemblMetazoa" id="CLYHEMT000504.1">
    <property type="protein sequence ID" value="CLYHEMP000504.1"/>
    <property type="gene ID" value="CLYHEMG000504"/>
</dbReference>
<dbReference type="SUPFAM" id="SSF52799">
    <property type="entry name" value="(Phosphotyrosine protein) phosphatases II"/>
    <property type="match status" value="2"/>
</dbReference>
<dbReference type="GO" id="GO:0005634">
    <property type="term" value="C:nucleus"/>
    <property type="evidence" value="ECO:0007669"/>
    <property type="project" value="UniProtKB-SubCell"/>
</dbReference>
<dbReference type="InterPro" id="IPR000387">
    <property type="entry name" value="Tyr_Pase_dom"/>
</dbReference>
<dbReference type="InterPro" id="IPR029021">
    <property type="entry name" value="Prot-tyrosine_phosphatase-like"/>
</dbReference>
<name>A0A7M5UFL5_9CNID</name>
<evidence type="ECO:0000256" key="2">
    <source>
        <dbReference type="ARBA" id="ARBA00004300"/>
    </source>
</evidence>
<comment type="similarity">
    <text evidence="4">Belongs to the protein-tyrosine phosphatase family. Non-receptor class CDC14 subfamily.</text>
</comment>
<evidence type="ECO:0008006" key="22">
    <source>
        <dbReference type="Google" id="ProtNLM"/>
    </source>
</evidence>
<feature type="compositionally biased region" description="Polar residues" evidence="17">
    <location>
        <begin position="496"/>
        <end position="516"/>
    </location>
</feature>
<evidence type="ECO:0000256" key="4">
    <source>
        <dbReference type="ARBA" id="ARBA00007315"/>
    </source>
</evidence>
<dbReference type="FunFam" id="3.90.190.10:FF:000006">
    <property type="entry name" value="Dual specificity protein phosphatase CDC14B"/>
    <property type="match status" value="1"/>
</dbReference>
<comment type="catalytic activity">
    <reaction evidence="15">
        <text>O-phospho-L-seryl-[protein] + H2O = L-seryl-[protein] + phosphate</text>
        <dbReference type="Rhea" id="RHEA:20629"/>
        <dbReference type="Rhea" id="RHEA-COMP:9863"/>
        <dbReference type="Rhea" id="RHEA-COMP:11604"/>
        <dbReference type="ChEBI" id="CHEBI:15377"/>
        <dbReference type="ChEBI" id="CHEBI:29999"/>
        <dbReference type="ChEBI" id="CHEBI:43474"/>
        <dbReference type="ChEBI" id="CHEBI:83421"/>
        <dbReference type="EC" id="3.1.3.16"/>
    </reaction>
</comment>
<dbReference type="InterPro" id="IPR016130">
    <property type="entry name" value="Tyr_Pase_AS"/>
</dbReference>
<dbReference type="CDD" id="cd14499">
    <property type="entry name" value="CDC14_C"/>
    <property type="match status" value="1"/>
</dbReference>
<reference evidence="20" key="1">
    <citation type="submission" date="2021-01" db="UniProtKB">
        <authorList>
            <consortium name="EnsemblMetazoa"/>
        </authorList>
    </citation>
    <scope>IDENTIFICATION</scope>
</reference>
<proteinExistence type="inferred from homology"/>
<comment type="catalytic activity">
    <reaction evidence="16">
        <text>O-phospho-L-threonyl-[protein] + H2O = L-threonyl-[protein] + phosphate</text>
        <dbReference type="Rhea" id="RHEA:47004"/>
        <dbReference type="Rhea" id="RHEA-COMP:11060"/>
        <dbReference type="Rhea" id="RHEA-COMP:11605"/>
        <dbReference type="ChEBI" id="CHEBI:15377"/>
        <dbReference type="ChEBI" id="CHEBI:30013"/>
        <dbReference type="ChEBI" id="CHEBI:43474"/>
        <dbReference type="ChEBI" id="CHEBI:61977"/>
        <dbReference type="EC" id="3.1.3.16"/>
    </reaction>
</comment>
<dbReference type="FunFam" id="3.90.190.10:FF:000032">
    <property type="entry name" value="dual specificity protein phosphatase CDC14A isoform X1"/>
    <property type="match status" value="1"/>
</dbReference>
<feature type="compositionally biased region" description="Basic and acidic residues" evidence="17">
    <location>
        <begin position="432"/>
        <end position="445"/>
    </location>
</feature>
<evidence type="ECO:0000256" key="10">
    <source>
        <dbReference type="ARBA" id="ARBA00023212"/>
    </source>
</evidence>
<keyword evidence="21" id="KW-1185">Reference proteome</keyword>
<dbReference type="Proteomes" id="UP000594262">
    <property type="component" value="Unplaced"/>
</dbReference>
<evidence type="ECO:0000256" key="15">
    <source>
        <dbReference type="ARBA" id="ARBA00047761"/>
    </source>
</evidence>
<keyword evidence="9" id="KW-0904">Protein phosphatase</keyword>
<dbReference type="Pfam" id="PF14671">
    <property type="entry name" value="DSPn"/>
    <property type="match status" value="1"/>
</dbReference>
<organism evidence="20 21">
    <name type="scientific">Clytia hemisphaerica</name>
    <dbReference type="NCBI Taxonomy" id="252671"/>
    <lineage>
        <taxon>Eukaryota</taxon>
        <taxon>Metazoa</taxon>
        <taxon>Cnidaria</taxon>
        <taxon>Hydrozoa</taxon>
        <taxon>Hydroidolina</taxon>
        <taxon>Leptothecata</taxon>
        <taxon>Obeliida</taxon>
        <taxon>Clytiidae</taxon>
        <taxon>Clytia</taxon>
    </lineage>
</organism>
<feature type="compositionally biased region" description="Polar residues" evidence="17">
    <location>
        <begin position="472"/>
        <end position="489"/>
    </location>
</feature>
<evidence type="ECO:0000256" key="6">
    <source>
        <dbReference type="ARBA" id="ARBA00022553"/>
    </source>
</evidence>
<evidence type="ECO:0000256" key="5">
    <source>
        <dbReference type="ARBA" id="ARBA00022490"/>
    </source>
</evidence>
<feature type="domain" description="Tyrosine specific protein phosphatases" evidence="19">
    <location>
        <begin position="259"/>
        <end position="321"/>
    </location>
</feature>
<dbReference type="PROSITE" id="PS50054">
    <property type="entry name" value="TYR_PHOSPHATASE_DUAL"/>
    <property type="match status" value="1"/>
</dbReference>
<dbReference type="PANTHER" id="PTHR23339">
    <property type="entry name" value="TYROSINE SPECIFIC PROTEIN PHOSPHATASE AND DUAL SPECIFICITY PROTEIN PHOSPHATASE"/>
    <property type="match status" value="1"/>
</dbReference>
<evidence type="ECO:0000259" key="19">
    <source>
        <dbReference type="PROSITE" id="PS50056"/>
    </source>
</evidence>
<comment type="subcellular location">
    <subcellularLocation>
        <location evidence="14">Cell projection</location>
        <location evidence="14">Kinocilium</location>
    </subcellularLocation>
    <subcellularLocation>
        <location evidence="2">Cytoplasm</location>
        <location evidence="2">Cytoskeleton</location>
        <location evidence="2">Microtubule organizing center</location>
        <location evidence="2">Centrosome</location>
    </subcellularLocation>
    <subcellularLocation>
        <location evidence="3">Cytoplasm</location>
        <location evidence="3">Cytoskeleton</location>
        <location evidence="3">Spindle pole</location>
    </subcellularLocation>
    <subcellularLocation>
        <location evidence="1">Nucleus</location>
    </subcellularLocation>
</comment>
<dbReference type="InterPro" id="IPR029260">
    <property type="entry name" value="DSPn"/>
</dbReference>
<dbReference type="InterPro" id="IPR020422">
    <property type="entry name" value="TYR_PHOSPHATASE_DUAL_dom"/>
</dbReference>
<evidence type="ECO:0000256" key="8">
    <source>
        <dbReference type="ARBA" id="ARBA00022801"/>
    </source>
</evidence>
<evidence type="ECO:0000256" key="1">
    <source>
        <dbReference type="ARBA" id="ARBA00004123"/>
    </source>
</evidence>
<dbReference type="GO" id="GO:0050877">
    <property type="term" value="P:nervous system process"/>
    <property type="evidence" value="ECO:0007669"/>
    <property type="project" value="UniProtKB-ARBA"/>
</dbReference>
<evidence type="ECO:0000256" key="7">
    <source>
        <dbReference type="ARBA" id="ARBA00022618"/>
    </source>
</evidence>
<evidence type="ECO:0000313" key="21">
    <source>
        <dbReference type="Proteomes" id="UP000594262"/>
    </source>
</evidence>
<evidence type="ECO:0000256" key="13">
    <source>
        <dbReference type="ARBA" id="ARBA00023306"/>
    </source>
</evidence>
<keyword evidence="13" id="KW-0131">Cell cycle</keyword>
<evidence type="ECO:0000256" key="9">
    <source>
        <dbReference type="ARBA" id="ARBA00022912"/>
    </source>
</evidence>
<evidence type="ECO:0000259" key="18">
    <source>
        <dbReference type="PROSITE" id="PS50054"/>
    </source>
</evidence>
<keyword evidence="10" id="KW-0206">Cytoskeleton</keyword>
<dbReference type="CDD" id="cd17657">
    <property type="entry name" value="CDC14_N"/>
    <property type="match status" value="1"/>
</dbReference>
<dbReference type="GO" id="GO:0060091">
    <property type="term" value="C:kinocilium"/>
    <property type="evidence" value="ECO:0007669"/>
    <property type="project" value="UniProtKB-SubCell"/>
</dbReference>
<evidence type="ECO:0000256" key="17">
    <source>
        <dbReference type="SAM" id="MobiDB-lite"/>
    </source>
</evidence>
<evidence type="ECO:0000256" key="3">
    <source>
        <dbReference type="ARBA" id="ARBA00004647"/>
    </source>
</evidence>
<keyword evidence="8" id="KW-0378">Hydrolase</keyword>
<dbReference type="PROSITE" id="PS50056">
    <property type="entry name" value="TYR_PHOSPHATASE_2"/>
    <property type="match status" value="1"/>
</dbReference>
<dbReference type="GO" id="GO:0005813">
    <property type="term" value="C:centrosome"/>
    <property type="evidence" value="ECO:0007669"/>
    <property type="project" value="UniProtKB-SubCell"/>
</dbReference>
<dbReference type="GO" id="GO:0000922">
    <property type="term" value="C:spindle pole"/>
    <property type="evidence" value="ECO:0007669"/>
    <property type="project" value="UniProtKB-SubCell"/>
</dbReference>
<dbReference type="AlphaFoldDB" id="A0A7M5UFL5"/>
<dbReference type="OrthoDB" id="266663at2759"/>
<dbReference type="GO" id="GO:0004722">
    <property type="term" value="F:protein serine/threonine phosphatase activity"/>
    <property type="evidence" value="ECO:0007669"/>
    <property type="project" value="UniProtKB-EC"/>
</dbReference>
<feature type="region of interest" description="Disordered" evidence="17">
    <location>
        <begin position="415"/>
        <end position="516"/>
    </location>
</feature>
<dbReference type="RefSeq" id="XP_066912800.1">
    <property type="nucleotide sequence ID" value="XM_067056699.1"/>
</dbReference>
<evidence type="ECO:0000256" key="11">
    <source>
        <dbReference type="ARBA" id="ARBA00023242"/>
    </source>
</evidence>
<accession>A0A7M5UFL5</accession>
<keyword evidence="12" id="KW-0966">Cell projection</keyword>
<dbReference type="PROSITE" id="PS00383">
    <property type="entry name" value="TYR_PHOSPHATASE_1"/>
    <property type="match status" value="1"/>
</dbReference>
<dbReference type="GO" id="GO:0051301">
    <property type="term" value="P:cell division"/>
    <property type="evidence" value="ECO:0007669"/>
    <property type="project" value="UniProtKB-KW"/>
</dbReference>
<keyword evidence="11" id="KW-0539">Nucleus</keyword>
<keyword evidence="5" id="KW-0963">Cytoplasm</keyword>
<evidence type="ECO:0000313" key="20">
    <source>
        <dbReference type="EnsemblMetazoa" id="CLYHEMP000504.1"/>
    </source>
</evidence>